<evidence type="ECO:0000256" key="3">
    <source>
        <dbReference type="ARBA" id="ARBA00023242"/>
    </source>
</evidence>
<evidence type="ECO:0000259" key="5">
    <source>
        <dbReference type="PROSITE" id="PS51366"/>
    </source>
</evidence>
<protein>
    <submittedName>
        <fullName evidence="6">Nuclear protein</fullName>
    </submittedName>
</protein>
<accession>A0A511KEL3</accession>
<reference evidence="6 7" key="1">
    <citation type="submission" date="2019-07" db="EMBL/GenBank/DDBJ databases">
        <title>Rhodotorula toruloides NBRC10032 genome sequencing.</title>
        <authorList>
            <person name="Shida Y."/>
            <person name="Takaku H."/>
            <person name="Ogasawara W."/>
            <person name="Mori K."/>
        </authorList>
    </citation>
    <scope>NUCLEOTIDE SEQUENCE [LARGE SCALE GENOMIC DNA]</scope>
    <source>
        <strain evidence="6 7">NBRC10032</strain>
    </source>
</reference>
<feature type="region of interest" description="Disordered" evidence="4">
    <location>
        <begin position="26"/>
        <end position="158"/>
    </location>
</feature>
<feature type="region of interest" description="Disordered" evidence="4">
    <location>
        <begin position="223"/>
        <end position="384"/>
    </location>
</feature>
<evidence type="ECO:0000256" key="4">
    <source>
        <dbReference type="SAM" id="MobiDB-lite"/>
    </source>
</evidence>
<evidence type="ECO:0000313" key="6">
    <source>
        <dbReference type="EMBL" id="GEM08809.1"/>
    </source>
</evidence>
<dbReference type="Gene3D" id="1.25.40.180">
    <property type="match status" value="1"/>
</dbReference>
<dbReference type="PROSITE" id="PS51366">
    <property type="entry name" value="MI"/>
    <property type="match status" value="1"/>
</dbReference>
<dbReference type="Pfam" id="PF02847">
    <property type="entry name" value="MA3"/>
    <property type="match status" value="1"/>
</dbReference>
<dbReference type="SMART" id="SM00544">
    <property type="entry name" value="MA3"/>
    <property type="match status" value="1"/>
</dbReference>
<name>A0A511KEL3_RHOTO</name>
<dbReference type="GO" id="GO:0005730">
    <property type="term" value="C:nucleolus"/>
    <property type="evidence" value="ECO:0007669"/>
    <property type="project" value="UniProtKB-SubCell"/>
</dbReference>
<feature type="compositionally biased region" description="Acidic residues" evidence="4">
    <location>
        <begin position="253"/>
        <end position="318"/>
    </location>
</feature>
<organism evidence="6 7">
    <name type="scientific">Rhodotorula toruloides</name>
    <name type="common">Yeast</name>
    <name type="synonym">Rhodosporidium toruloides</name>
    <dbReference type="NCBI Taxonomy" id="5286"/>
    <lineage>
        <taxon>Eukaryota</taxon>
        <taxon>Fungi</taxon>
        <taxon>Dikarya</taxon>
        <taxon>Basidiomycota</taxon>
        <taxon>Pucciniomycotina</taxon>
        <taxon>Microbotryomycetes</taxon>
        <taxon>Sporidiobolales</taxon>
        <taxon>Sporidiobolaceae</taxon>
        <taxon>Rhodotorula</taxon>
    </lineage>
</organism>
<feature type="compositionally biased region" description="Basic residues" evidence="4">
    <location>
        <begin position="55"/>
        <end position="69"/>
    </location>
</feature>
<sequence>MPPQQRKVNYAARKRTATLPAKLRDELEQLGHIAPQKQSGRLGRKDRRRAERSQAKQKKVQHQQGKKRVSRDDDEEEAESRQPLASTSKAAVPAQKEDKPAKKKARFSVEQEDEAGVDQPTPQKKQTALERLVAKQERGKGPDPARKKSKGETDEDREIAWLEAKLGMGRSLSSSEKGKMREEFDEEGLGELFDGLDDLEGAAFGATTKNYAQLLREQADELDLPSDFDLDDLPSGDDGDSADNIARLQGGSADDDEAFGEYGISDDELRDPSDDDDHEEMGELGSEGSDDDEEMLNESDFEDREDSDVEDAQEDADGDDKRARMVRFAEEAETESAAPTPAVSAAPATGRYVPPHLRKAEAAAAEMASSTSAPSQAKALDAPPEDPRLRRQIQGHLNKLSATNMSAIVDALMSLYSTNPRAVVSNTLTIILLGIISDRDNIGEQLVINYAALVAALFRTVGIEFPAGVVARSVELFDAALKKHVHAAHAPRAAEGGLTDEDGFEGRPGSKECLNLVAFVSELYNFQVVHCGLVYDFVRVFIEGGLGELEVELLSKIIKRCGQQLRSDDPSALKDIISLVKQKMQGIDPASMNSRTRFMVEQLTNLKNNKFKQPRADGAVDNHSQLRKFLGGLNKKRATGSAPEALRVSLAEIRASTTRGKWWLVGAAWSGDPLAEKLTGGATLAVSQTKEAQGDKELAKLARQQGMNTEVRKGIFNVLMSSEDYIDACERLLQLGLSDVQQREIARVLLQCCGNEKTYNPYYTLVAQRLCTKSHSFQITLQYLLWDFLRDLGEKTVGGEELVKSMQDTIDGSGGAASKVSERRIAHLARLYAWCIAKEALTINILKPVPFNSTLDKTIFFLSQLFIFTLLGTQTPSPALVLSTNVSRKDRESVERVFVKSASNGRLQKGLVYFLDAHGGEMVGWVGGKLGERERGVVKWGIKVAADTVSVGGIVDL</sequence>
<dbReference type="InterPro" id="IPR003891">
    <property type="entry name" value="Initiation_fac_eIF4g_MI"/>
</dbReference>
<feature type="domain" description="MI" evidence="5">
    <location>
        <begin position="710"/>
        <end position="851"/>
    </location>
</feature>
<dbReference type="OrthoDB" id="361797at2759"/>
<dbReference type="InterPro" id="IPR016024">
    <property type="entry name" value="ARM-type_fold"/>
</dbReference>
<dbReference type="PANTHER" id="PTHR18034">
    <property type="entry name" value="CELL CYCLE CONTROL PROTEIN CWF22-RELATED"/>
    <property type="match status" value="1"/>
</dbReference>
<dbReference type="InterPro" id="IPR050781">
    <property type="entry name" value="CWC22_splicing_factor"/>
</dbReference>
<dbReference type="AlphaFoldDB" id="A0A511KEL3"/>
<comment type="caution">
    <text evidence="6">The sequence shown here is derived from an EMBL/GenBank/DDBJ whole genome shotgun (WGS) entry which is preliminary data.</text>
</comment>
<proteinExistence type="inferred from homology"/>
<dbReference type="GO" id="GO:0003723">
    <property type="term" value="F:RNA binding"/>
    <property type="evidence" value="ECO:0007669"/>
    <property type="project" value="InterPro"/>
</dbReference>
<comment type="subcellular location">
    <subcellularLocation>
        <location evidence="1">Nucleus</location>
        <location evidence="1">Nucleolus</location>
    </subcellularLocation>
</comment>
<feature type="compositionally biased region" description="Basic and acidic residues" evidence="4">
    <location>
        <begin position="319"/>
        <end position="330"/>
    </location>
</feature>
<gene>
    <name evidence="6" type="ORF">Rt10032_c06g2826</name>
</gene>
<dbReference type="SUPFAM" id="SSF48371">
    <property type="entry name" value="ARM repeat"/>
    <property type="match status" value="1"/>
</dbReference>
<dbReference type="Proteomes" id="UP000321518">
    <property type="component" value="Unassembled WGS sequence"/>
</dbReference>
<feature type="compositionally biased region" description="Low complexity" evidence="4">
    <location>
        <begin position="362"/>
        <end position="375"/>
    </location>
</feature>
<evidence type="ECO:0000256" key="2">
    <source>
        <dbReference type="ARBA" id="ARBA00006856"/>
    </source>
</evidence>
<keyword evidence="3" id="KW-0539">Nucleus</keyword>
<dbReference type="EMBL" id="BJWK01000006">
    <property type="protein sequence ID" value="GEM08809.1"/>
    <property type="molecule type" value="Genomic_DNA"/>
</dbReference>
<dbReference type="PANTHER" id="PTHR18034:SF4">
    <property type="entry name" value="NUCLEOLAR MIF4G DOMAIN-CONTAINING PROTEIN 1"/>
    <property type="match status" value="1"/>
</dbReference>
<feature type="compositionally biased region" description="Low complexity" evidence="4">
    <location>
        <begin position="335"/>
        <end position="349"/>
    </location>
</feature>
<comment type="similarity">
    <text evidence="2">Belongs to the CWC22 family.</text>
</comment>
<dbReference type="GO" id="GO:0042274">
    <property type="term" value="P:ribosomal small subunit biogenesis"/>
    <property type="evidence" value="ECO:0007669"/>
    <property type="project" value="TreeGrafter"/>
</dbReference>
<evidence type="ECO:0000256" key="1">
    <source>
        <dbReference type="ARBA" id="ARBA00004604"/>
    </source>
</evidence>
<dbReference type="Pfam" id="PF02854">
    <property type="entry name" value="MIF4G"/>
    <property type="match status" value="1"/>
</dbReference>
<dbReference type="SMART" id="SM00543">
    <property type="entry name" value="MIF4G"/>
    <property type="match status" value="1"/>
</dbReference>
<feature type="compositionally biased region" description="Acidic residues" evidence="4">
    <location>
        <begin position="223"/>
        <end position="241"/>
    </location>
</feature>
<evidence type="ECO:0000313" key="7">
    <source>
        <dbReference type="Proteomes" id="UP000321518"/>
    </source>
</evidence>
<feature type="compositionally biased region" description="Basic and acidic residues" evidence="4">
    <location>
        <begin position="132"/>
        <end position="152"/>
    </location>
</feature>
<dbReference type="InterPro" id="IPR003890">
    <property type="entry name" value="MIF4G-like_typ-3"/>
</dbReference>